<dbReference type="PANTHER" id="PTHR24286:SF305">
    <property type="entry name" value="CYTOCHROME P450 708A2"/>
    <property type="match status" value="1"/>
</dbReference>
<evidence type="ECO:0000256" key="5">
    <source>
        <dbReference type="ARBA" id="ARBA00023002"/>
    </source>
</evidence>
<evidence type="ECO:0000256" key="4">
    <source>
        <dbReference type="ARBA" id="ARBA00022989"/>
    </source>
</evidence>
<dbReference type="InterPro" id="IPR036396">
    <property type="entry name" value="Cyt_P450_sf"/>
</dbReference>
<keyword evidence="8" id="KW-0472">Membrane</keyword>
<dbReference type="GO" id="GO:0016705">
    <property type="term" value="F:oxidoreductase activity, acting on paired donors, with incorporation or reduction of molecular oxygen"/>
    <property type="evidence" value="ECO:0007669"/>
    <property type="project" value="InterPro"/>
</dbReference>
<proteinExistence type="inferred from homology"/>
<keyword evidence="7" id="KW-0349">Heme</keyword>
<dbReference type="InterPro" id="IPR017972">
    <property type="entry name" value="Cyt_P450_CS"/>
</dbReference>
<keyword evidence="4 8" id="KW-1133">Transmembrane helix</keyword>
<dbReference type="Pfam" id="PF00067">
    <property type="entry name" value="p450"/>
    <property type="match status" value="2"/>
</dbReference>
<dbReference type="PRINTS" id="PR00463">
    <property type="entry name" value="EP450I"/>
</dbReference>
<comment type="subcellular location">
    <subcellularLocation>
        <location evidence="1">Membrane</location>
        <topology evidence="1">Single-pass membrane protein</topology>
    </subcellularLocation>
</comment>
<dbReference type="PANTHER" id="PTHR24286">
    <property type="entry name" value="CYTOCHROME P450 26"/>
    <property type="match status" value="1"/>
</dbReference>
<evidence type="ECO:0000256" key="2">
    <source>
        <dbReference type="ARBA" id="ARBA00022692"/>
    </source>
</evidence>
<dbReference type="GO" id="GO:0020037">
    <property type="term" value="F:heme binding"/>
    <property type="evidence" value="ECO:0007669"/>
    <property type="project" value="InterPro"/>
</dbReference>
<evidence type="ECO:0000256" key="1">
    <source>
        <dbReference type="ARBA" id="ARBA00004167"/>
    </source>
</evidence>
<evidence type="ECO:0000256" key="6">
    <source>
        <dbReference type="ARBA" id="ARBA00023004"/>
    </source>
</evidence>
<dbReference type="GO" id="GO:0016125">
    <property type="term" value="P:sterol metabolic process"/>
    <property type="evidence" value="ECO:0007669"/>
    <property type="project" value="TreeGrafter"/>
</dbReference>
<comment type="caution">
    <text evidence="9">The sequence shown here is derived from an EMBL/GenBank/DDBJ whole genome shotgun (WGS) entry which is preliminary data.</text>
</comment>
<reference evidence="9" key="1">
    <citation type="submission" date="2020-07" db="EMBL/GenBank/DDBJ databases">
        <title>Ethylene signaling mediates host invasion by parasitic plants.</title>
        <authorList>
            <person name="Yoshida S."/>
        </authorList>
    </citation>
    <scope>NUCLEOTIDE SEQUENCE</scope>
    <source>
        <strain evidence="9">Okayama</strain>
    </source>
</reference>
<dbReference type="InterPro" id="IPR001128">
    <property type="entry name" value="Cyt_P450"/>
</dbReference>
<keyword evidence="6 7" id="KW-0408">Iron</keyword>
<dbReference type="GO" id="GO:0004497">
    <property type="term" value="F:monooxygenase activity"/>
    <property type="evidence" value="ECO:0007669"/>
    <property type="project" value="UniProtKB-KW"/>
</dbReference>
<evidence type="ECO:0000313" key="9">
    <source>
        <dbReference type="EMBL" id="GFQ00949.1"/>
    </source>
</evidence>
<name>A0A830CTG6_9LAMI</name>
<protein>
    <submittedName>
        <fullName evidence="9">Cytochrome p450 87a3</fullName>
    </submittedName>
</protein>
<evidence type="ECO:0000313" key="10">
    <source>
        <dbReference type="Proteomes" id="UP000653305"/>
    </source>
</evidence>
<organism evidence="9 10">
    <name type="scientific">Phtheirospermum japonicum</name>
    <dbReference type="NCBI Taxonomy" id="374723"/>
    <lineage>
        <taxon>Eukaryota</taxon>
        <taxon>Viridiplantae</taxon>
        <taxon>Streptophyta</taxon>
        <taxon>Embryophyta</taxon>
        <taxon>Tracheophyta</taxon>
        <taxon>Spermatophyta</taxon>
        <taxon>Magnoliopsida</taxon>
        <taxon>eudicotyledons</taxon>
        <taxon>Gunneridae</taxon>
        <taxon>Pentapetalae</taxon>
        <taxon>asterids</taxon>
        <taxon>lamiids</taxon>
        <taxon>Lamiales</taxon>
        <taxon>Orobanchaceae</taxon>
        <taxon>Orobanchaceae incertae sedis</taxon>
        <taxon>Phtheirospermum</taxon>
    </lineage>
</organism>
<feature type="transmembrane region" description="Helical" evidence="8">
    <location>
        <begin position="55"/>
        <end position="75"/>
    </location>
</feature>
<evidence type="ECO:0000256" key="7">
    <source>
        <dbReference type="RuleBase" id="RU000461"/>
    </source>
</evidence>
<dbReference type="Gene3D" id="1.10.630.10">
    <property type="entry name" value="Cytochrome P450"/>
    <property type="match status" value="2"/>
</dbReference>
<dbReference type="OrthoDB" id="1372046at2759"/>
<dbReference type="PROSITE" id="PS00086">
    <property type="entry name" value="CYTOCHROME_P450"/>
    <property type="match status" value="1"/>
</dbReference>
<dbReference type="EMBL" id="BMAC01000649">
    <property type="protein sequence ID" value="GFQ00949.1"/>
    <property type="molecule type" value="Genomic_DNA"/>
</dbReference>
<dbReference type="GO" id="GO:0016020">
    <property type="term" value="C:membrane"/>
    <property type="evidence" value="ECO:0007669"/>
    <property type="project" value="UniProtKB-SubCell"/>
</dbReference>
<dbReference type="InterPro" id="IPR002401">
    <property type="entry name" value="Cyt_P450_E_grp-I"/>
</dbReference>
<evidence type="ECO:0000256" key="8">
    <source>
        <dbReference type="SAM" id="Phobius"/>
    </source>
</evidence>
<dbReference type="GO" id="GO:0005506">
    <property type="term" value="F:iron ion binding"/>
    <property type="evidence" value="ECO:0007669"/>
    <property type="project" value="InterPro"/>
</dbReference>
<keyword evidence="10" id="KW-1185">Reference proteome</keyword>
<keyword evidence="2 8" id="KW-0812">Transmembrane</keyword>
<dbReference type="GO" id="GO:0016132">
    <property type="term" value="P:brassinosteroid biosynthetic process"/>
    <property type="evidence" value="ECO:0007669"/>
    <property type="project" value="TreeGrafter"/>
</dbReference>
<accession>A0A830CTG6</accession>
<evidence type="ECO:0000256" key="3">
    <source>
        <dbReference type="ARBA" id="ARBA00022723"/>
    </source>
</evidence>
<gene>
    <name evidence="9" type="ORF">PHJA_002238800</name>
</gene>
<keyword evidence="7" id="KW-0503">Monooxygenase</keyword>
<dbReference type="GO" id="GO:0010268">
    <property type="term" value="P:brassinosteroid homeostasis"/>
    <property type="evidence" value="ECO:0007669"/>
    <property type="project" value="TreeGrafter"/>
</dbReference>
<comment type="similarity">
    <text evidence="7">Belongs to the cytochrome P450 family.</text>
</comment>
<sequence length="199" mass="22972">MMVSRKKEKVSEKIKEMVNDRLGSPQNAVDDDLLGQMIKDMSNVNFVTKEYINKLMFVLMFATFQTVPFVTTLALKFMSENPAVLQELTEEHEEILRKRETLDSSVTWEEFKSMTYTQQVINEALRLGRPEFVSKNLKPFGGGIKQCVGADFSRASMAIFLHVLVTKYRWTVVKGGEIVQNPIKRFKNGFHINLRERVD</sequence>
<keyword evidence="5 7" id="KW-0560">Oxidoreductase</keyword>
<dbReference type="Proteomes" id="UP000653305">
    <property type="component" value="Unassembled WGS sequence"/>
</dbReference>
<dbReference type="SUPFAM" id="SSF48264">
    <property type="entry name" value="Cytochrome P450"/>
    <property type="match status" value="1"/>
</dbReference>
<keyword evidence="3 7" id="KW-0479">Metal-binding</keyword>
<dbReference type="AlphaFoldDB" id="A0A830CTG6"/>